<dbReference type="Proteomes" id="UP001156870">
    <property type="component" value="Unassembled WGS sequence"/>
</dbReference>
<dbReference type="PANTHER" id="PTHR40616">
    <property type="entry name" value="LINALOOL DEHYDRATASE_ISOMERASE DOMAIN-CONTAINING PROTEIN"/>
    <property type="match status" value="1"/>
</dbReference>
<sequence>MHKNTLLPKCLSAWALLFTMEYGIAEPHSLHEAPLHQTPLHENNLYKNHLPLKNTAFEDLLNDTYKLMDENWQRPSGGFCSSGRAATWCALGLLHRNASGDIEKASDMLTAVLSHQINAPGKYYHGAFVRRFLSPEEYNKLDLFNLSSSYFDYNYREFVGNAFILMLIEFSDVLPEELVKKMHDAVYLMAEGAYLRNMSAEYSNIAVMQAYLLHYAGIKYNQPRWEKRSRALSGDIVRHFRENGTINEYNSPTYDGVTLIALSMWRQHGLTRPFRAYGEVVYRELWENVLKHYHPKLRNFVGPWFRAYGNDVTQYVAMTGLLLNRNLPAEQWPSPDGEIRSMRHRHDFGTLPMADLLDVSLPKKLWRELYFPTYDRSFSEYISRDPVVKSSAYMGEDYMFGALYAERGMVHHQSKPITIHWQTITDDIGAITLSSGHHTKATAESGVLEVEINNVVKVRKNDNPEHIRFDVDIADSAELLSIEQNQWAFAGRTFEVKTDATFIDVVKNGSQYHITYQFNTESGNHFEIR</sequence>
<dbReference type="RefSeq" id="WP_232594671.1">
    <property type="nucleotide sequence ID" value="NZ_BSPD01000054.1"/>
</dbReference>
<evidence type="ECO:0000313" key="1">
    <source>
        <dbReference type="EMBL" id="GLS26481.1"/>
    </source>
</evidence>
<comment type="caution">
    <text evidence="1">The sequence shown here is derived from an EMBL/GenBank/DDBJ whole genome shotgun (WGS) entry which is preliminary data.</text>
</comment>
<protein>
    <submittedName>
        <fullName evidence="1">Uncharacterized protein</fullName>
    </submittedName>
</protein>
<evidence type="ECO:0000313" key="2">
    <source>
        <dbReference type="Proteomes" id="UP001156870"/>
    </source>
</evidence>
<keyword evidence="2" id="KW-1185">Reference proteome</keyword>
<dbReference type="PANTHER" id="PTHR40616:SF1">
    <property type="entry name" value="LINALOOL DEHYDRATASE_ISOMERASE DOMAIN-CONTAINING PROTEIN"/>
    <property type="match status" value="1"/>
</dbReference>
<reference evidence="1 2" key="1">
    <citation type="journal article" date="2014" name="Int. J. Syst. Evol. Microbiol.">
        <title>Complete genome sequence of Corynebacterium casei LMG S-19264T (=DSM 44701T), isolated from a smear-ripened cheese.</title>
        <authorList>
            <consortium name="US DOE Joint Genome Institute (JGI-PGF)"/>
            <person name="Walter F."/>
            <person name="Albersmeier A."/>
            <person name="Kalinowski J."/>
            <person name="Ruckert C."/>
        </authorList>
    </citation>
    <scope>NUCLEOTIDE SEQUENCE [LARGE SCALE GENOMIC DNA]</scope>
    <source>
        <strain evidence="1 2">NBRC 110095</strain>
    </source>
</reference>
<accession>A0AA37WNV7</accession>
<dbReference type="EMBL" id="BSPD01000054">
    <property type="protein sequence ID" value="GLS26481.1"/>
    <property type="molecule type" value="Genomic_DNA"/>
</dbReference>
<dbReference type="AlphaFoldDB" id="A0AA37WNV7"/>
<proteinExistence type="predicted"/>
<gene>
    <name evidence="1" type="ORF">GCM10007877_21970</name>
</gene>
<name>A0AA37WNV7_9GAMM</name>
<organism evidence="1 2">
    <name type="scientific">Marinibactrum halimedae</name>
    <dbReference type="NCBI Taxonomy" id="1444977"/>
    <lineage>
        <taxon>Bacteria</taxon>
        <taxon>Pseudomonadati</taxon>
        <taxon>Pseudomonadota</taxon>
        <taxon>Gammaproteobacteria</taxon>
        <taxon>Cellvibrionales</taxon>
        <taxon>Cellvibrionaceae</taxon>
        <taxon>Marinibactrum</taxon>
    </lineage>
</organism>